<feature type="compositionally biased region" description="Basic and acidic residues" evidence="1">
    <location>
        <begin position="55"/>
        <end position="64"/>
    </location>
</feature>
<dbReference type="Proteomes" id="UP000292627">
    <property type="component" value="Unassembled WGS sequence"/>
</dbReference>
<dbReference type="RefSeq" id="WP_130550641.1">
    <property type="nucleotide sequence ID" value="NZ_SHMC01000002.1"/>
</dbReference>
<proteinExistence type="predicted"/>
<reference evidence="2 3" key="1">
    <citation type="submission" date="2019-02" db="EMBL/GenBank/DDBJ databases">
        <title>WGS of Pseudoxanthomonas species novum from clinical isolates.</title>
        <authorList>
            <person name="Bernier A.-M."/>
            <person name="Bernard K."/>
            <person name="Vachon A."/>
        </authorList>
    </citation>
    <scope>NUCLEOTIDE SEQUENCE [LARGE SCALE GENOMIC DNA]</scope>
    <source>
        <strain evidence="2 3">NML171200</strain>
    </source>
</reference>
<protein>
    <submittedName>
        <fullName evidence="2">Uncharacterized protein</fullName>
    </submittedName>
</protein>
<accession>A0A4Q8LD22</accession>
<sequence length="180" mass="19437">MSSNQHTLGQAIDQVLNALEPLDESGRRTALVAACMQLAIKLVDFGIPAASTESVEQKSRRTPSEELPDVVPSAPTKPAAIMDIRTLKEQKKPASARQMACIVAFYLQELAPAPEKKESVNASDLDKYFKQAGFKLPGKMSQVLIDLKAAGYLDIVARGEYKLNAVGYNLVAHNLPGSAE</sequence>
<dbReference type="EMBL" id="SHMC01000002">
    <property type="protein sequence ID" value="TAA26788.1"/>
    <property type="molecule type" value="Genomic_DNA"/>
</dbReference>
<evidence type="ECO:0000313" key="3">
    <source>
        <dbReference type="Proteomes" id="UP000292627"/>
    </source>
</evidence>
<evidence type="ECO:0000313" key="2">
    <source>
        <dbReference type="EMBL" id="TAA26788.1"/>
    </source>
</evidence>
<comment type="caution">
    <text evidence="2">The sequence shown here is derived from an EMBL/GenBank/DDBJ whole genome shotgun (WGS) entry which is preliminary data.</text>
</comment>
<name>A0A4Q8LD22_9GAMM</name>
<dbReference type="AlphaFoldDB" id="A0A4Q8LD22"/>
<organism evidence="2 3">
    <name type="scientific">Pseudoxanthomonas winnipegensis</name>
    <dbReference type="NCBI Taxonomy" id="2480810"/>
    <lineage>
        <taxon>Bacteria</taxon>
        <taxon>Pseudomonadati</taxon>
        <taxon>Pseudomonadota</taxon>
        <taxon>Gammaproteobacteria</taxon>
        <taxon>Lysobacterales</taxon>
        <taxon>Lysobacteraceae</taxon>
        <taxon>Pseudoxanthomonas</taxon>
    </lineage>
</organism>
<gene>
    <name evidence="2" type="ORF">EA660_06130</name>
</gene>
<feature type="region of interest" description="Disordered" evidence="1">
    <location>
        <begin position="52"/>
        <end position="75"/>
    </location>
</feature>
<evidence type="ECO:0000256" key="1">
    <source>
        <dbReference type="SAM" id="MobiDB-lite"/>
    </source>
</evidence>